<keyword evidence="3" id="KW-1185">Reference proteome</keyword>
<dbReference type="EMBL" id="ML120369">
    <property type="protein sequence ID" value="RPB02168.1"/>
    <property type="molecule type" value="Genomic_DNA"/>
</dbReference>
<dbReference type="SUPFAM" id="SSF48371">
    <property type="entry name" value="ARM repeat"/>
    <property type="match status" value="1"/>
</dbReference>
<evidence type="ECO:0000313" key="2">
    <source>
        <dbReference type="EMBL" id="RPB02168.1"/>
    </source>
</evidence>
<feature type="region of interest" description="Disordered" evidence="1">
    <location>
        <begin position="813"/>
        <end position="868"/>
    </location>
</feature>
<accession>A0A3N4JY51</accession>
<dbReference type="InterPro" id="IPR019384">
    <property type="entry name" value="FHIP"/>
</dbReference>
<dbReference type="PANTHER" id="PTHR21705">
    <property type="entry name" value="RAI16 PROTEIN-RELATED"/>
    <property type="match status" value="1"/>
</dbReference>
<dbReference type="STRING" id="1336337.A0A3N4JY51"/>
<dbReference type="OrthoDB" id="5350595at2759"/>
<feature type="compositionally biased region" description="Low complexity" evidence="1">
    <location>
        <begin position="830"/>
        <end position="857"/>
    </location>
</feature>
<dbReference type="Pfam" id="PF10257">
    <property type="entry name" value="RAI16-like"/>
    <property type="match status" value="1"/>
</dbReference>
<reference evidence="2 3" key="1">
    <citation type="journal article" date="2018" name="Nat. Ecol. Evol.">
        <title>Pezizomycetes genomes reveal the molecular basis of ectomycorrhizal truffle lifestyle.</title>
        <authorList>
            <person name="Murat C."/>
            <person name="Payen T."/>
            <person name="Noel B."/>
            <person name="Kuo A."/>
            <person name="Morin E."/>
            <person name="Chen J."/>
            <person name="Kohler A."/>
            <person name="Krizsan K."/>
            <person name="Balestrini R."/>
            <person name="Da Silva C."/>
            <person name="Montanini B."/>
            <person name="Hainaut M."/>
            <person name="Levati E."/>
            <person name="Barry K.W."/>
            <person name="Belfiori B."/>
            <person name="Cichocki N."/>
            <person name="Clum A."/>
            <person name="Dockter R.B."/>
            <person name="Fauchery L."/>
            <person name="Guy J."/>
            <person name="Iotti M."/>
            <person name="Le Tacon F."/>
            <person name="Lindquist E.A."/>
            <person name="Lipzen A."/>
            <person name="Malagnac F."/>
            <person name="Mello A."/>
            <person name="Molinier V."/>
            <person name="Miyauchi S."/>
            <person name="Poulain J."/>
            <person name="Riccioni C."/>
            <person name="Rubini A."/>
            <person name="Sitrit Y."/>
            <person name="Splivallo R."/>
            <person name="Traeger S."/>
            <person name="Wang M."/>
            <person name="Zifcakova L."/>
            <person name="Wipf D."/>
            <person name="Zambonelli A."/>
            <person name="Paolocci F."/>
            <person name="Nowrousian M."/>
            <person name="Ottonello S."/>
            <person name="Baldrian P."/>
            <person name="Spatafora J.W."/>
            <person name="Henrissat B."/>
            <person name="Nagy L.G."/>
            <person name="Aury J.M."/>
            <person name="Wincker P."/>
            <person name="Grigoriev I.V."/>
            <person name="Bonfante P."/>
            <person name="Martin F.M."/>
        </authorList>
    </citation>
    <scope>NUCLEOTIDE SEQUENCE [LARGE SCALE GENOMIC DNA]</scope>
    <source>
        <strain evidence="2 3">120613-1</strain>
    </source>
</reference>
<evidence type="ECO:0000256" key="1">
    <source>
        <dbReference type="SAM" id="MobiDB-lite"/>
    </source>
</evidence>
<gene>
    <name evidence="2" type="ORF">L873DRAFT_1802618</name>
</gene>
<organism evidence="2 3">
    <name type="scientific">Choiromyces venosus 120613-1</name>
    <dbReference type="NCBI Taxonomy" id="1336337"/>
    <lineage>
        <taxon>Eukaryota</taxon>
        <taxon>Fungi</taxon>
        <taxon>Dikarya</taxon>
        <taxon>Ascomycota</taxon>
        <taxon>Pezizomycotina</taxon>
        <taxon>Pezizomycetes</taxon>
        <taxon>Pezizales</taxon>
        <taxon>Tuberaceae</taxon>
        <taxon>Choiromyces</taxon>
    </lineage>
</organism>
<sequence>MMFGALGGLLSQDGASRLLRRPRPEHFQPAVNQNLQSVSTTTKHTPTLPSSEPHWIQNLPMDFWNRLISGSGTASSTVNKQPPPVSPPQRLDKFKRHWQSLLDTWRNSREFDPSSQDQLRGHIKQLNELLVGEVKSSSRLCMNFCYERQVFIALSKIGQTGSPGVIKECIAAFSTLIDNEDEEFLAQESFSQSLIRFLRKTSQKSHRSFEGEYVELLFSIAQKIRLNRSILRAWFTTRADDEGGRDYESLGPQQKFAGITNKDDFPLFYLLIDYVHHEGRVGDFARTGLLYIIEAASSSGGLEKWIVESDLATLMASGLGALYSQLSRKLVVDYPTADPPPILILSDYSSSPLAFGAESSSSDDFQTHLETFLSYLIFWQDVLEHCRSTEVKQTLLDHFQVLFLQQLLYPSLLESSDLDGGSSVAVLTYVRVVLDTLEHPDIIHLILSYLMALPDESKAASAPSPPSTAKRRKSLDLLNKVTEMNDKPSPDLFNLVDLVLTSLKSKSQQTVSATLKLISTILRKHHPYSISTLLKVVPVPADARLRTVGAHYKEMELFFSLVGDISEDGDVSESYGEHLKDVLGLLESHPCSMNLLALKNSAFRGAEDALEPENQKIRDMYTHTIHPNDPLLRSVVDLLGNFFSNTVETNLTLTAVIVDLATCSFMRPEGWLLFDPTSYEFDNSDDEEDGDEWDQLEDAENELTRIMGDSDEQAYRRKEKHRAKDLKRANRQPRWTNTPPILQAIEGLVSQIQAYRRVIPDLDVKLSERKHAFQFTDELNDALLSSPLPQPTPPIRNPVLDSISARNLMRPSSAQALTDRSRQPSGGSGHSTPTPSSRMPSRSTMSIPSPVGGISPSADLARSPESPFNHHMLETTQRRIKVLQPGQAMLHLPPPPEGESREGSVMGTETPPIMEDFVKVGGDFTLSHLLTNMMVLQEFVLELGALVQVRASLFGDLRFA</sequence>
<dbReference type="Proteomes" id="UP000276215">
    <property type="component" value="Unassembled WGS sequence"/>
</dbReference>
<feature type="region of interest" description="Disordered" evidence="1">
    <location>
        <begin position="709"/>
        <end position="737"/>
    </location>
</feature>
<feature type="compositionally biased region" description="Polar residues" evidence="1">
    <location>
        <begin position="30"/>
        <end position="50"/>
    </location>
</feature>
<evidence type="ECO:0008006" key="4">
    <source>
        <dbReference type="Google" id="ProtNLM"/>
    </source>
</evidence>
<dbReference type="PANTHER" id="PTHR21705:SF11">
    <property type="entry name" value="FHIP FAMILY PROTEIN CG3558"/>
    <property type="match status" value="1"/>
</dbReference>
<proteinExistence type="predicted"/>
<protein>
    <recommendedName>
        <fullName evidence="4">Retinoic acid induced 16-like protein</fullName>
    </recommendedName>
</protein>
<evidence type="ECO:0000313" key="3">
    <source>
        <dbReference type="Proteomes" id="UP000276215"/>
    </source>
</evidence>
<dbReference type="AlphaFoldDB" id="A0A3N4JY51"/>
<dbReference type="InterPro" id="IPR016024">
    <property type="entry name" value="ARM-type_fold"/>
</dbReference>
<feature type="compositionally biased region" description="Basic residues" evidence="1">
    <location>
        <begin position="717"/>
        <end position="731"/>
    </location>
</feature>
<name>A0A3N4JY51_9PEZI</name>
<feature type="region of interest" description="Disordered" evidence="1">
    <location>
        <begin position="73"/>
        <end position="92"/>
    </location>
</feature>
<feature type="region of interest" description="Disordered" evidence="1">
    <location>
        <begin position="26"/>
        <end position="54"/>
    </location>
</feature>